<feature type="region of interest" description="Disordered" evidence="1">
    <location>
        <begin position="1"/>
        <end position="22"/>
    </location>
</feature>
<protein>
    <submittedName>
        <fullName evidence="2">Uncharacterized protein</fullName>
    </submittedName>
</protein>
<dbReference type="EMBL" id="GGEC01004748">
    <property type="protein sequence ID" value="MBW85231.1"/>
    <property type="molecule type" value="Transcribed_RNA"/>
</dbReference>
<evidence type="ECO:0000256" key="1">
    <source>
        <dbReference type="SAM" id="MobiDB-lite"/>
    </source>
</evidence>
<organism evidence="2">
    <name type="scientific">Rhizophora mucronata</name>
    <name type="common">Asiatic mangrove</name>
    <dbReference type="NCBI Taxonomy" id="61149"/>
    <lineage>
        <taxon>Eukaryota</taxon>
        <taxon>Viridiplantae</taxon>
        <taxon>Streptophyta</taxon>
        <taxon>Embryophyta</taxon>
        <taxon>Tracheophyta</taxon>
        <taxon>Spermatophyta</taxon>
        <taxon>Magnoliopsida</taxon>
        <taxon>eudicotyledons</taxon>
        <taxon>Gunneridae</taxon>
        <taxon>Pentapetalae</taxon>
        <taxon>rosids</taxon>
        <taxon>fabids</taxon>
        <taxon>Malpighiales</taxon>
        <taxon>Rhizophoraceae</taxon>
        <taxon>Rhizophora</taxon>
    </lineage>
</organism>
<proteinExistence type="predicted"/>
<reference evidence="2" key="1">
    <citation type="submission" date="2018-02" db="EMBL/GenBank/DDBJ databases">
        <title>Rhizophora mucronata_Transcriptome.</title>
        <authorList>
            <person name="Meera S.P."/>
            <person name="Sreeshan A."/>
            <person name="Augustine A."/>
        </authorList>
    </citation>
    <scope>NUCLEOTIDE SEQUENCE</scope>
    <source>
        <tissue evidence="2">Leaf</tissue>
    </source>
</reference>
<name>A0A2P2IVH8_RHIMU</name>
<accession>A0A2P2IVH8</accession>
<evidence type="ECO:0000313" key="2">
    <source>
        <dbReference type="EMBL" id="MBW85231.1"/>
    </source>
</evidence>
<dbReference type="AlphaFoldDB" id="A0A2P2IVH8"/>
<sequence>MYNESKFLLQRQQSKHDSTSQHSSVICLDERIQPLELLSFIKLLYNCYEQINSYPPFGKRKCLAIRIPK</sequence>